<evidence type="ECO:0000256" key="4">
    <source>
        <dbReference type="ARBA" id="ARBA00042703"/>
    </source>
</evidence>
<dbReference type="InterPro" id="IPR000073">
    <property type="entry name" value="AB_hydrolase_1"/>
</dbReference>
<evidence type="ECO:0000256" key="7">
    <source>
        <dbReference type="ARBA" id="ARBA00044064"/>
    </source>
</evidence>
<evidence type="ECO:0000313" key="13">
    <source>
        <dbReference type="Ensembl" id="ENSLACP00000015599.1"/>
    </source>
</evidence>
<evidence type="ECO:0000256" key="6">
    <source>
        <dbReference type="ARBA" id="ARBA00043742"/>
    </source>
</evidence>
<keyword evidence="14" id="KW-1185">Reference proteome</keyword>
<dbReference type="Ensembl" id="ENSLACT00000015707.1">
    <property type="protein sequence ID" value="ENSLACP00000015599.1"/>
    <property type="gene ID" value="ENSLACG00000013733.1"/>
</dbReference>
<dbReference type="EMBL" id="AFYH01038699">
    <property type="status" value="NOT_ANNOTATED_CDS"/>
    <property type="molecule type" value="Genomic_DNA"/>
</dbReference>
<protein>
    <recommendedName>
        <fullName evidence="7">sn-1-specific diacylglycerol lipase ABHD11</fullName>
        <ecNumber evidence="3">3.1.1.116</ecNumber>
    </recommendedName>
    <alternativeName>
        <fullName evidence="4">Alpha/beta hydrolase domain-containing protein 11</fullName>
    </alternativeName>
</protein>
<evidence type="ECO:0000256" key="8">
    <source>
        <dbReference type="ARBA" id="ARBA00048283"/>
    </source>
</evidence>
<dbReference type="HOGENOM" id="CLU_020336_53_0_1"/>
<dbReference type="Gene3D" id="3.40.50.1820">
    <property type="entry name" value="alpha/beta hydrolase"/>
    <property type="match status" value="1"/>
</dbReference>
<dbReference type="ESTHER" id="latch-h3b128">
    <property type="family name" value="ABHD11-Acetyl_transferase"/>
</dbReference>
<dbReference type="Proteomes" id="UP000008672">
    <property type="component" value="Unassembled WGS sequence"/>
</dbReference>
<dbReference type="PANTHER" id="PTHR46118:SF4">
    <property type="entry name" value="PROTEIN ABHD11"/>
    <property type="match status" value="1"/>
</dbReference>
<dbReference type="Bgee" id="ENSLACG00000013733">
    <property type="expression patterns" value="Expressed in pelvic fin and 1 other cell type or tissue"/>
</dbReference>
<comment type="catalytic activity">
    <reaction evidence="11">
        <text>1-octadecanoyl-2-(5Z,8Z,11Z,14Z-eicosatetraenoyl)-sn-glycerol + H2O = 2-(5Z,8Z,11Z,14Z-eicosatetraenoyl)-glycerol + octadecanoate + H(+)</text>
        <dbReference type="Rhea" id="RHEA:38507"/>
        <dbReference type="ChEBI" id="CHEBI:15377"/>
        <dbReference type="ChEBI" id="CHEBI:15378"/>
        <dbReference type="ChEBI" id="CHEBI:25629"/>
        <dbReference type="ChEBI" id="CHEBI:52392"/>
        <dbReference type="ChEBI" id="CHEBI:75728"/>
    </reaction>
</comment>
<dbReference type="GeneTree" id="ENSGT00390000015880"/>
<dbReference type="GO" id="GO:0005739">
    <property type="term" value="C:mitochondrion"/>
    <property type="evidence" value="ECO:0007669"/>
    <property type="project" value="TreeGrafter"/>
</dbReference>
<evidence type="ECO:0000313" key="14">
    <source>
        <dbReference type="Proteomes" id="UP000008672"/>
    </source>
</evidence>
<reference evidence="13" key="3">
    <citation type="submission" date="2025-09" db="UniProtKB">
        <authorList>
            <consortium name="Ensembl"/>
        </authorList>
    </citation>
    <scope>IDENTIFICATION</scope>
</reference>
<dbReference type="Pfam" id="PF00561">
    <property type="entry name" value="Abhydrolase_1"/>
    <property type="match status" value="1"/>
</dbReference>
<comment type="catalytic activity">
    <reaction evidence="8">
        <text>1-octadecanoyl-2-(4Z,7Z,10Z,13Z,16Z,19Z-docosahexaenoyl)-sn-glycerol + H2O = 2-(4Z,7Z,10Z,13Z,16Z,19Z-docosahexaenoyl)-glycerol + octadecanoate + H(+)</text>
        <dbReference type="Rhea" id="RHEA:77107"/>
        <dbReference type="ChEBI" id="CHEBI:15377"/>
        <dbReference type="ChEBI" id="CHEBI:15378"/>
        <dbReference type="ChEBI" id="CHEBI:25629"/>
        <dbReference type="ChEBI" id="CHEBI:77129"/>
        <dbReference type="ChEBI" id="CHEBI:186738"/>
    </reaction>
</comment>
<dbReference type="GO" id="GO:0052689">
    <property type="term" value="F:carboxylic ester hydrolase activity"/>
    <property type="evidence" value="ECO:0007669"/>
    <property type="project" value="TreeGrafter"/>
</dbReference>
<evidence type="ECO:0000256" key="5">
    <source>
        <dbReference type="ARBA" id="ARBA00043667"/>
    </source>
</evidence>
<dbReference type="PRINTS" id="PR00111">
    <property type="entry name" value="ABHYDROLASE"/>
</dbReference>
<comment type="catalytic activity">
    <reaction evidence="6">
        <text>a 1,3-diacyl-sn-glycerol + H2O = a 1-acyl-sn-glycerol + a fatty acid + H(+)</text>
        <dbReference type="Rhea" id="RHEA:38503"/>
        <dbReference type="ChEBI" id="CHEBI:15377"/>
        <dbReference type="ChEBI" id="CHEBI:15378"/>
        <dbReference type="ChEBI" id="CHEBI:28868"/>
        <dbReference type="ChEBI" id="CHEBI:64683"/>
        <dbReference type="ChEBI" id="CHEBI:77272"/>
    </reaction>
</comment>
<accession>H3B128</accession>
<evidence type="ECO:0000256" key="9">
    <source>
        <dbReference type="ARBA" id="ARBA00048504"/>
    </source>
</evidence>
<keyword evidence="2" id="KW-0378">Hydrolase</keyword>
<proteinExistence type="inferred from homology"/>
<dbReference type="STRING" id="7897.ENSLACP00000015599"/>
<comment type="similarity">
    <text evidence="1">Belongs to the AB hydrolase superfamily.</text>
</comment>
<dbReference type="OMA" id="FLGMSDN"/>
<dbReference type="FunCoup" id="H3B128">
    <property type="interactions" value="768"/>
</dbReference>
<evidence type="ECO:0000256" key="1">
    <source>
        <dbReference type="ARBA" id="ARBA00008645"/>
    </source>
</evidence>
<dbReference type="EC" id="3.1.1.116" evidence="3"/>
<gene>
    <name evidence="13" type="primary">ABHD11</name>
</gene>
<dbReference type="InParanoid" id="H3B128"/>
<comment type="catalytic activity">
    <reaction evidence="5">
        <text>a 1,2-diacyl-sn-glycerol + H2O = a 2-acylglycerol + a fatty acid + H(+)</text>
        <dbReference type="Rhea" id="RHEA:33275"/>
        <dbReference type="ChEBI" id="CHEBI:15377"/>
        <dbReference type="ChEBI" id="CHEBI:15378"/>
        <dbReference type="ChEBI" id="CHEBI:17389"/>
        <dbReference type="ChEBI" id="CHEBI:17815"/>
        <dbReference type="ChEBI" id="CHEBI:28868"/>
        <dbReference type="EC" id="3.1.1.116"/>
    </reaction>
</comment>
<dbReference type="InterPro" id="IPR029058">
    <property type="entry name" value="AB_hydrolase_fold"/>
</dbReference>
<dbReference type="eggNOG" id="KOG2382">
    <property type="taxonomic scope" value="Eukaryota"/>
</dbReference>
<reference evidence="13" key="2">
    <citation type="submission" date="2025-08" db="UniProtKB">
        <authorList>
            <consortium name="Ensembl"/>
        </authorList>
    </citation>
    <scope>IDENTIFICATION</scope>
</reference>
<reference evidence="14" key="1">
    <citation type="submission" date="2011-08" db="EMBL/GenBank/DDBJ databases">
        <title>The draft genome of Latimeria chalumnae.</title>
        <authorList>
            <person name="Di Palma F."/>
            <person name="Alfoldi J."/>
            <person name="Johnson J."/>
            <person name="Berlin A."/>
            <person name="Gnerre S."/>
            <person name="Jaffe D."/>
            <person name="MacCallum I."/>
            <person name="Young S."/>
            <person name="Walker B.J."/>
            <person name="Lander E."/>
            <person name="Lindblad-Toh K."/>
        </authorList>
    </citation>
    <scope>NUCLEOTIDE SEQUENCE [LARGE SCALE GENOMIC DNA]</scope>
    <source>
        <strain evidence="14">Wild caught</strain>
    </source>
</reference>
<evidence type="ECO:0000259" key="12">
    <source>
        <dbReference type="Pfam" id="PF00561"/>
    </source>
</evidence>
<organism evidence="13 14">
    <name type="scientific">Latimeria chalumnae</name>
    <name type="common">Coelacanth</name>
    <dbReference type="NCBI Taxonomy" id="7897"/>
    <lineage>
        <taxon>Eukaryota</taxon>
        <taxon>Metazoa</taxon>
        <taxon>Chordata</taxon>
        <taxon>Craniata</taxon>
        <taxon>Vertebrata</taxon>
        <taxon>Euteleostomi</taxon>
        <taxon>Coelacanthiformes</taxon>
        <taxon>Coelacanthidae</taxon>
        <taxon>Latimeria</taxon>
    </lineage>
</organism>
<dbReference type="FunFam" id="3.40.50.1820:FF:000039">
    <property type="entry name" value="Esterase ybfF"/>
    <property type="match status" value="1"/>
</dbReference>
<evidence type="ECO:0000256" key="2">
    <source>
        <dbReference type="ARBA" id="ARBA00022801"/>
    </source>
</evidence>
<feature type="domain" description="AB hydrolase-1" evidence="12">
    <location>
        <begin position="15"/>
        <end position="250"/>
    </location>
</feature>
<comment type="catalytic activity">
    <reaction evidence="9">
        <text>1,2-didecanoylglycerol + H2O = decanoylglycerol + decanoate + H(+)</text>
        <dbReference type="Rhea" id="RHEA:48596"/>
        <dbReference type="ChEBI" id="CHEBI:11152"/>
        <dbReference type="ChEBI" id="CHEBI:15377"/>
        <dbReference type="ChEBI" id="CHEBI:15378"/>
        <dbReference type="ChEBI" id="CHEBI:27689"/>
        <dbReference type="ChEBI" id="CHEBI:90605"/>
    </reaction>
</comment>
<evidence type="ECO:0000256" key="10">
    <source>
        <dbReference type="ARBA" id="ARBA00048513"/>
    </source>
</evidence>
<name>H3B128_LATCH</name>
<evidence type="ECO:0000256" key="3">
    <source>
        <dbReference type="ARBA" id="ARBA00026104"/>
    </source>
</evidence>
<dbReference type="AlphaFoldDB" id="H3B128"/>
<sequence length="265" mass="29382">VDLSYDVFDGPVSGPPLVFLHGLFGSKSNFQSIAKAVVQRTGRKVLTVDARNHGDSPHSPTMTLEAMTLDLVSLLNKLQQERCVLIGHSMGGKIAMMCALQKPEVVERLIVVDVSPSPTTLLTNFHSYISAMKRITLESNVPRSEARRQAEEQLQAIVTKTTVRQFLLTNLVYRDGQYVWRVNLDAIDNHLDDLVSFPEFSTAYCGSTLFLGGGDSPYISSEDFPAIERLFPNSDIQYIPGAGHWVHAEKSHDFLNAVCTFLEAQ</sequence>
<comment type="catalytic activity">
    <reaction evidence="10">
        <text>1-octadecanoyl-2-(9Z-octadecenoyl)-sn-glycerol + H2O = 2-(9Z-octadecenoyl)-glycerol + octadecanoate + H(+)</text>
        <dbReference type="Rhea" id="RHEA:77103"/>
        <dbReference type="ChEBI" id="CHEBI:15377"/>
        <dbReference type="ChEBI" id="CHEBI:15378"/>
        <dbReference type="ChEBI" id="CHEBI:25629"/>
        <dbReference type="ChEBI" id="CHEBI:73990"/>
        <dbReference type="ChEBI" id="CHEBI:75468"/>
    </reaction>
</comment>
<dbReference type="SUPFAM" id="SSF53474">
    <property type="entry name" value="alpha/beta-Hydrolases"/>
    <property type="match status" value="1"/>
</dbReference>
<evidence type="ECO:0000256" key="11">
    <source>
        <dbReference type="ARBA" id="ARBA00048919"/>
    </source>
</evidence>
<dbReference type="PANTHER" id="PTHR46118">
    <property type="entry name" value="PROTEIN ABHD11"/>
    <property type="match status" value="1"/>
</dbReference>